<comment type="caution">
    <text evidence="1">The sequence shown here is derived from an EMBL/GenBank/DDBJ whole genome shotgun (WGS) entry which is preliminary data.</text>
</comment>
<sequence length="625" mass="71520">MSESDSDTDVKLIVGNGSKTKEFSAHSTVLRSRSLYFQRALSERWKDPKHGLFIITKPNIQPDIFESILNYIYTGKNICLTSGENSLNILVASDELELLDLAECAQKRLINKFSPWLFSNIVKNPFSIFDSVDLHLLDELALKCLLESDDLELEEIKIWNCLIKWGISKLMDENITNWSDENINEWSDDHFNALKETISHCIPLIRYNYIPKYYINKQIKCYQLDSNTFVKSKTPPRSMENEGDVQEIFPTTLPDDCVLKDSAEKISQQSVKSGLDRLSMETLKMMCKGEGLPETGAKKELVERLAMRIISKAKGKGVENSNQCKDTWDEKSGNVLDILTREKDERRSDINDGSFGVQECVIPDLQYMALEKSLEKTVQATMEKVVGEFKRNVQELQQDEGDKYWPKEKLGKARDQFEYDEWCKAGRFLDNALRSRNWDLIIKARDVVATRAFMLRVASKEGWNIAAGIRDPLDDDPMEAYFQERLANARQVAKNKQPRLGNKPEMGTTFTGWSTGGGNAPLNQPMQWPPFQPVQQFGFNPSVGPYNNVGSEQGPYQRWYRSQDDPWNRSGVNQSGFRMNAQERKVRNLEIVCFICEEKGHIAWNCPQKRSGQPFRGTNTDGAKS</sequence>
<organism evidence="1 2">
    <name type="scientific">Cetraspora pellucida</name>
    <dbReference type="NCBI Taxonomy" id="1433469"/>
    <lineage>
        <taxon>Eukaryota</taxon>
        <taxon>Fungi</taxon>
        <taxon>Fungi incertae sedis</taxon>
        <taxon>Mucoromycota</taxon>
        <taxon>Glomeromycotina</taxon>
        <taxon>Glomeromycetes</taxon>
        <taxon>Diversisporales</taxon>
        <taxon>Gigasporaceae</taxon>
        <taxon>Cetraspora</taxon>
    </lineage>
</organism>
<evidence type="ECO:0000313" key="1">
    <source>
        <dbReference type="EMBL" id="CAG8566091.1"/>
    </source>
</evidence>
<dbReference type="Proteomes" id="UP000789366">
    <property type="component" value="Unassembled WGS sequence"/>
</dbReference>
<name>A0ACA9M2H8_9GLOM</name>
<evidence type="ECO:0000313" key="2">
    <source>
        <dbReference type="Proteomes" id="UP000789366"/>
    </source>
</evidence>
<gene>
    <name evidence="1" type="ORF">SPELUC_LOCUS5804</name>
</gene>
<dbReference type="EMBL" id="CAJVPW010006209">
    <property type="protein sequence ID" value="CAG8566091.1"/>
    <property type="molecule type" value="Genomic_DNA"/>
</dbReference>
<reference evidence="1" key="1">
    <citation type="submission" date="2021-06" db="EMBL/GenBank/DDBJ databases">
        <authorList>
            <person name="Kallberg Y."/>
            <person name="Tangrot J."/>
            <person name="Rosling A."/>
        </authorList>
    </citation>
    <scope>NUCLEOTIDE SEQUENCE</scope>
    <source>
        <strain evidence="1">28 12/20/2015</strain>
    </source>
</reference>
<accession>A0ACA9M2H8</accession>
<proteinExistence type="predicted"/>
<keyword evidence="2" id="KW-1185">Reference proteome</keyword>
<protein>
    <submittedName>
        <fullName evidence="1">12638_t:CDS:1</fullName>
    </submittedName>
</protein>